<feature type="repeat" description="TPR" evidence="3">
    <location>
        <begin position="294"/>
        <end position="327"/>
    </location>
</feature>
<reference evidence="4 5" key="1">
    <citation type="submission" date="2019-03" db="EMBL/GenBank/DDBJ databases">
        <title>Genomic Encyclopedia of Type Strains, Phase IV (KMG-IV): sequencing the most valuable type-strain genomes for metagenomic binning, comparative biology and taxonomic classification.</title>
        <authorList>
            <person name="Goeker M."/>
        </authorList>
    </citation>
    <scope>NUCLEOTIDE SEQUENCE [LARGE SCALE GENOMIC DNA]</scope>
    <source>
        <strain evidence="4 5">DSM 203</strain>
    </source>
</reference>
<accession>A0A4R4A459</accession>
<sequence length="434" mass="47223">MPRPDVEQGRGGDEVDALYETALAHQRAGRDQVAEPLYLALLALAPRHRDAHLQLARLRLGRGDADMAITGLRQLLESSADDAAALHLLAQAQQALGHVDNAAGLDSPGAPIGSSGGGVQNTDIGRDWEAGLALFQRGRFVEARARFVAALRAAPDSEHLLNALGNVARALGELDAAEEYYRRALIRCPHEPIFLNNLGLVLCDRGDHGAAHAHFMRALRARPDYAGAWINVGLNLQREDRLDEAERCYRRALELVPNLAQGYANLGALMALRGREQEAEALLRHALVLAPGLAEAHDDLGLVLSTLGRDEAAIACFQIALRLQPQYAQTYSDLGNAQARLGRLDEALINLERACALAPRDAALHSNRANVLKDLGRLDEAIAAFEQARALDLDLIQAESGLLFTLNYHPDLPAESIYAAYRDYNRRHGEPARV</sequence>
<comment type="caution">
    <text evidence="4">The sequence shown here is derived from an EMBL/GenBank/DDBJ whole genome shotgun (WGS) entry which is preliminary data.</text>
</comment>
<keyword evidence="2 3" id="KW-0802">TPR repeat</keyword>
<dbReference type="EMBL" id="SMDC01000028">
    <property type="protein sequence ID" value="TCW31983.1"/>
    <property type="molecule type" value="Genomic_DNA"/>
</dbReference>
<feature type="repeat" description="TPR" evidence="3">
    <location>
        <begin position="226"/>
        <end position="259"/>
    </location>
</feature>
<evidence type="ECO:0000256" key="1">
    <source>
        <dbReference type="ARBA" id="ARBA00022737"/>
    </source>
</evidence>
<feature type="non-terminal residue" evidence="4">
    <location>
        <position position="434"/>
    </location>
</feature>
<evidence type="ECO:0000256" key="3">
    <source>
        <dbReference type="PROSITE-ProRule" id="PRU00339"/>
    </source>
</evidence>
<dbReference type="SUPFAM" id="SSF48452">
    <property type="entry name" value="TPR-like"/>
    <property type="match status" value="2"/>
</dbReference>
<evidence type="ECO:0000313" key="5">
    <source>
        <dbReference type="Proteomes" id="UP000295247"/>
    </source>
</evidence>
<dbReference type="SMART" id="SM00028">
    <property type="entry name" value="TPR"/>
    <property type="match status" value="9"/>
</dbReference>
<dbReference type="Pfam" id="PF13432">
    <property type="entry name" value="TPR_16"/>
    <property type="match status" value="1"/>
</dbReference>
<dbReference type="PANTHER" id="PTHR12558:SF33">
    <property type="entry name" value="BLL7664 PROTEIN"/>
    <property type="match status" value="1"/>
</dbReference>
<evidence type="ECO:0000313" key="4">
    <source>
        <dbReference type="EMBL" id="TCW31983.1"/>
    </source>
</evidence>
<dbReference type="Pfam" id="PF13424">
    <property type="entry name" value="TPR_12"/>
    <property type="match status" value="2"/>
</dbReference>
<feature type="repeat" description="TPR" evidence="3">
    <location>
        <begin position="192"/>
        <end position="225"/>
    </location>
</feature>
<feature type="repeat" description="TPR" evidence="3">
    <location>
        <begin position="328"/>
        <end position="361"/>
    </location>
</feature>
<gene>
    <name evidence="4" type="ORF">EDC29_1282</name>
</gene>
<dbReference type="InterPro" id="IPR011990">
    <property type="entry name" value="TPR-like_helical_dom_sf"/>
</dbReference>
<protein>
    <submittedName>
        <fullName evidence="4">Tfp pilus assembly protein PilF</fullName>
    </submittedName>
</protein>
<dbReference type="RefSeq" id="WP_132230696.1">
    <property type="nucleotide sequence ID" value="NZ_SMDC01000028.1"/>
</dbReference>
<evidence type="ECO:0000256" key="2">
    <source>
        <dbReference type="ARBA" id="ARBA00022803"/>
    </source>
</evidence>
<dbReference type="InterPro" id="IPR019734">
    <property type="entry name" value="TPR_rpt"/>
</dbReference>
<dbReference type="Gene3D" id="1.25.40.10">
    <property type="entry name" value="Tetratricopeptide repeat domain"/>
    <property type="match status" value="5"/>
</dbReference>
<keyword evidence="1" id="KW-0677">Repeat</keyword>
<dbReference type="PANTHER" id="PTHR12558">
    <property type="entry name" value="CELL DIVISION CYCLE 16,23,27"/>
    <property type="match status" value="1"/>
</dbReference>
<organism evidence="4 5">
    <name type="scientific">Marichromatium gracile</name>
    <name type="common">Chromatium gracile</name>
    <dbReference type="NCBI Taxonomy" id="1048"/>
    <lineage>
        <taxon>Bacteria</taxon>
        <taxon>Pseudomonadati</taxon>
        <taxon>Pseudomonadota</taxon>
        <taxon>Gammaproteobacteria</taxon>
        <taxon>Chromatiales</taxon>
        <taxon>Chromatiaceae</taxon>
        <taxon>Marichromatium</taxon>
    </lineage>
</organism>
<dbReference type="PROSITE" id="PS50005">
    <property type="entry name" value="TPR"/>
    <property type="match status" value="5"/>
</dbReference>
<dbReference type="Proteomes" id="UP000295247">
    <property type="component" value="Unassembled WGS sequence"/>
</dbReference>
<proteinExistence type="predicted"/>
<dbReference type="InterPro" id="IPR013105">
    <property type="entry name" value="TPR_2"/>
</dbReference>
<name>A0A4R4A459_MARGR</name>
<dbReference type="PROSITE" id="PS50293">
    <property type="entry name" value="TPR_REGION"/>
    <property type="match status" value="1"/>
</dbReference>
<dbReference type="Pfam" id="PF13374">
    <property type="entry name" value="TPR_10"/>
    <property type="match status" value="1"/>
</dbReference>
<dbReference type="AlphaFoldDB" id="A0A4R4A459"/>
<feature type="repeat" description="TPR" evidence="3">
    <location>
        <begin position="158"/>
        <end position="191"/>
    </location>
</feature>
<dbReference type="Pfam" id="PF07719">
    <property type="entry name" value="TPR_2"/>
    <property type="match status" value="1"/>
</dbReference>